<dbReference type="EMBL" id="SSWH01000013">
    <property type="protein sequence ID" value="THJ65067.1"/>
    <property type="molecule type" value="Genomic_DNA"/>
</dbReference>
<accession>A0A4S5E164</accession>
<dbReference type="RefSeq" id="WP_136455505.1">
    <property type="nucleotide sequence ID" value="NZ_SSWH01000013.1"/>
</dbReference>
<feature type="region of interest" description="Disordered" evidence="1">
    <location>
        <begin position="1"/>
        <end position="76"/>
    </location>
</feature>
<protein>
    <submittedName>
        <fullName evidence="2">Uncharacterized protein</fullName>
    </submittedName>
</protein>
<dbReference type="Proteomes" id="UP000305233">
    <property type="component" value="Unassembled WGS sequence"/>
</dbReference>
<gene>
    <name evidence="2" type="ORF">E8P82_13135</name>
</gene>
<dbReference type="OrthoDB" id="4951701at2"/>
<comment type="caution">
    <text evidence="2">The sequence shown here is derived from an EMBL/GenBank/DDBJ whole genome shotgun (WGS) entry which is preliminary data.</text>
</comment>
<keyword evidence="3" id="KW-1185">Reference proteome</keyword>
<evidence type="ECO:0000313" key="3">
    <source>
        <dbReference type="Proteomes" id="UP000305233"/>
    </source>
</evidence>
<evidence type="ECO:0000313" key="2">
    <source>
        <dbReference type="EMBL" id="THJ65067.1"/>
    </source>
</evidence>
<feature type="compositionally biased region" description="Acidic residues" evidence="1">
    <location>
        <begin position="63"/>
        <end position="76"/>
    </location>
</feature>
<sequence length="76" mass="8196">MATRENEYDDHESGLERAADNLTENLADQVPDGVDNGPTDDADEPADPRTRSHSSISEGMNANDDEPPAVLDDDAK</sequence>
<organism evidence="2 3">
    <name type="scientific">Arthrobacter echini</name>
    <dbReference type="NCBI Taxonomy" id="1529066"/>
    <lineage>
        <taxon>Bacteria</taxon>
        <taxon>Bacillati</taxon>
        <taxon>Actinomycetota</taxon>
        <taxon>Actinomycetes</taxon>
        <taxon>Micrococcales</taxon>
        <taxon>Micrococcaceae</taxon>
        <taxon>Arthrobacter</taxon>
    </lineage>
</organism>
<feature type="compositionally biased region" description="Basic and acidic residues" evidence="1">
    <location>
        <begin position="1"/>
        <end position="19"/>
    </location>
</feature>
<dbReference type="AlphaFoldDB" id="A0A4S5E164"/>
<evidence type="ECO:0000256" key="1">
    <source>
        <dbReference type="SAM" id="MobiDB-lite"/>
    </source>
</evidence>
<name>A0A4S5E164_9MICC</name>
<proteinExistence type="predicted"/>
<reference evidence="2 3" key="1">
    <citation type="submission" date="2019-04" db="EMBL/GenBank/DDBJ databases">
        <authorList>
            <person name="Liu Q."/>
            <person name="Xin Y.-H."/>
        </authorList>
    </citation>
    <scope>NUCLEOTIDE SEQUENCE [LARGE SCALE GENOMIC DNA]</scope>
    <source>
        <strain evidence="2 3">AM23</strain>
    </source>
</reference>